<evidence type="ECO:0000256" key="4">
    <source>
        <dbReference type="ARBA" id="ARBA00023002"/>
    </source>
</evidence>
<dbReference type="InterPro" id="IPR019818">
    <property type="entry name" value="IsoCit/isopropylmalate_DH_CS"/>
</dbReference>
<dbReference type="SMART" id="SM01329">
    <property type="entry name" value="Iso_dh"/>
    <property type="match status" value="1"/>
</dbReference>
<feature type="domain" description="Isopropylmalate dehydrogenase-like" evidence="7">
    <location>
        <begin position="7"/>
        <end position="346"/>
    </location>
</feature>
<dbReference type="EC" id="1.1.1.85" evidence="8"/>
<dbReference type="Gene3D" id="3.40.718.10">
    <property type="entry name" value="Isopropylmalate Dehydrogenase"/>
    <property type="match status" value="1"/>
</dbReference>
<evidence type="ECO:0000256" key="1">
    <source>
        <dbReference type="ARBA" id="ARBA00001936"/>
    </source>
</evidence>
<evidence type="ECO:0000259" key="7">
    <source>
        <dbReference type="SMART" id="SM01329"/>
    </source>
</evidence>
<evidence type="ECO:0000256" key="6">
    <source>
        <dbReference type="ARBA" id="ARBA00023211"/>
    </source>
</evidence>
<evidence type="ECO:0000256" key="5">
    <source>
        <dbReference type="ARBA" id="ARBA00023027"/>
    </source>
</evidence>
<evidence type="ECO:0000256" key="3">
    <source>
        <dbReference type="ARBA" id="ARBA00022723"/>
    </source>
</evidence>
<comment type="caution">
    <text evidence="8">The sequence shown here is derived from an EMBL/GenBank/DDBJ whole genome shotgun (WGS) entry which is preliminary data.</text>
</comment>
<dbReference type="GO" id="GO:0003862">
    <property type="term" value="F:3-isopropylmalate dehydrogenase activity"/>
    <property type="evidence" value="ECO:0007669"/>
    <property type="project" value="UniProtKB-EC"/>
</dbReference>
<evidence type="ECO:0000313" key="9">
    <source>
        <dbReference type="Proteomes" id="UP001585053"/>
    </source>
</evidence>
<protein>
    <submittedName>
        <fullName evidence="8">3-isopropylmalate dehydrogenase</fullName>
        <ecNumber evidence="8">1.1.1.85</ecNumber>
    </submittedName>
</protein>
<dbReference type="SUPFAM" id="SSF53659">
    <property type="entry name" value="Isocitrate/Isopropylmalate dehydrogenase-like"/>
    <property type="match status" value="1"/>
</dbReference>
<keyword evidence="3" id="KW-0479">Metal-binding</keyword>
<evidence type="ECO:0000313" key="8">
    <source>
        <dbReference type="EMBL" id="MFB8769244.1"/>
    </source>
</evidence>
<dbReference type="Proteomes" id="UP001585053">
    <property type="component" value="Unassembled WGS sequence"/>
</dbReference>
<keyword evidence="9" id="KW-1185">Reference proteome</keyword>
<keyword evidence="5" id="KW-0520">NAD</keyword>
<dbReference type="Pfam" id="PF00180">
    <property type="entry name" value="Iso_dh"/>
    <property type="match status" value="1"/>
</dbReference>
<sequence>MAARTVKLAVIPGDGIGPEVVAEGLKVLGVVAAQHDLAIETTEYELGARLWHRTGETLPDPVAAELREHEAVYLGAVGDPSVPSGVLERGLLLRLRFDFDHYVNLRPVRLFPGVDSPLAGVSPEDIDMLVVREGTEGPYAGAGGVLRKGTPHEIATQDSVNTRFGVERVVRYAFAKAAERPRRRLTLVHKDNVLTYAGELWKRTVEEVGAEYPQVAVDYCHVDAASMFFVDRPGRFDVVVTDNLFGDIITDIGAAITGGIGLAASGNINPDNTFPSMFEPVHGSAPDIAGQGKADPTATVLSAALMLDHLGVPEAARRIEAAVSADLKTRAQSDEVRSTSRIGDDLAARVAEQG</sequence>
<dbReference type="EMBL" id="JAYMRS010000005">
    <property type="protein sequence ID" value="MFB8769244.1"/>
    <property type="molecule type" value="Genomic_DNA"/>
</dbReference>
<name>A0ABV5DXD5_9ACTN</name>
<gene>
    <name evidence="8" type="ORF">VSQ78_16180</name>
</gene>
<organism evidence="8 9">
    <name type="scientific">Nocardiopsis alba</name>
    <dbReference type="NCBI Taxonomy" id="53437"/>
    <lineage>
        <taxon>Bacteria</taxon>
        <taxon>Bacillati</taxon>
        <taxon>Actinomycetota</taxon>
        <taxon>Actinomycetes</taxon>
        <taxon>Streptosporangiales</taxon>
        <taxon>Nocardiopsidaceae</taxon>
        <taxon>Nocardiopsis</taxon>
    </lineage>
</organism>
<proteinExistence type="predicted"/>
<dbReference type="InterPro" id="IPR024084">
    <property type="entry name" value="IsoPropMal-DH-like_dom"/>
</dbReference>
<dbReference type="PANTHER" id="PTHR43275">
    <property type="entry name" value="D-MALATE DEHYDROGENASE [DECARBOXYLATING]"/>
    <property type="match status" value="1"/>
</dbReference>
<keyword evidence="4 8" id="KW-0560">Oxidoreductase</keyword>
<dbReference type="RefSeq" id="WP_357228765.1">
    <property type="nucleotide sequence ID" value="NZ_JAYMRS010000005.1"/>
</dbReference>
<evidence type="ECO:0000256" key="2">
    <source>
        <dbReference type="ARBA" id="ARBA00001946"/>
    </source>
</evidence>
<dbReference type="InterPro" id="IPR050501">
    <property type="entry name" value="ICDH/IPMDH"/>
</dbReference>
<comment type="cofactor">
    <cofactor evidence="1">
        <name>Mn(2+)</name>
        <dbReference type="ChEBI" id="CHEBI:29035"/>
    </cofactor>
</comment>
<dbReference type="NCBIfam" id="NF002898">
    <property type="entry name" value="PRK03437.1"/>
    <property type="match status" value="1"/>
</dbReference>
<keyword evidence="6" id="KW-0464">Manganese</keyword>
<dbReference type="PANTHER" id="PTHR43275:SF1">
    <property type="entry name" value="D-MALATE DEHYDROGENASE [DECARBOXYLATING]"/>
    <property type="match status" value="1"/>
</dbReference>
<comment type="cofactor">
    <cofactor evidence="2">
        <name>Mg(2+)</name>
        <dbReference type="ChEBI" id="CHEBI:18420"/>
    </cofactor>
</comment>
<accession>A0ABV5DXD5</accession>
<dbReference type="PROSITE" id="PS00470">
    <property type="entry name" value="IDH_IMDH"/>
    <property type="match status" value="1"/>
</dbReference>
<reference evidence="8 9" key="1">
    <citation type="submission" date="2024-01" db="EMBL/GenBank/DDBJ databases">
        <title>Genome mining of biosynthetic gene clusters to explore secondary metabolites of Streptomyces sp.</title>
        <authorList>
            <person name="Baig A."/>
            <person name="Ajitkumar Shintre N."/>
            <person name="Kumar H."/>
            <person name="Anbarasu A."/>
            <person name="Ramaiah S."/>
        </authorList>
    </citation>
    <scope>NUCLEOTIDE SEQUENCE [LARGE SCALE GENOMIC DNA]</scope>
    <source>
        <strain evidence="8 9">A01</strain>
    </source>
</reference>